<dbReference type="AlphaFoldDB" id="A0A1C7LUX8"/>
<evidence type="ECO:0000256" key="3">
    <source>
        <dbReference type="ARBA" id="ARBA00022692"/>
    </source>
</evidence>
<evidence type="ECO:0000256" key="10">
    <source>
        <dbReference type="SAM" id="Phobius"/>
    </source>
</evidence>
<dbReference type="GO" id="GO:0003723">
    <property type="term" value="F:RNA binding"/>
    <property type="evidence" value="ECO:0007669"/>
    <property type="project" value="TreeGrafter"/>
</dbReference>
<dbReference type="PANTHER" id="PTHR24075:SF0">
    <property type="entry name" value="TRANSLOCATION PROTEIN SEC63 HOMOLOG"/>
    <property type="match status" value="1"/>
</dbReference>
<dbReference type="PROSITE" id="PS50076">
    <property type="entry name" value="DNAJ_2"/>
    <property type="match status" value="1"/>
</dbReference>
<dbReference type="OMA" id="RAILHAH"/>
<keyword evidence="2" id="KW-0813">Transport</keyword>
<evidence type="ECO:0000256" key="7">
    <source>
        <dbReference type="ARBA" id="ARBA00023136"/>
    </source>
</evidence>
<dbReference type="PRINTS" id="PR00625">
    <property type="entry name" value="JDOMAIN"/>
</dbReference>
<feature type="domain" description="J" evidence="11">
    <location>
        <begin position="101"/>
        <end position="163"/>
    </location>
</feature>
<dbReference type="Pfam" id="PF00226">
    <property type="entry name" value="DnaJ"/>
    <property type="match status" value="1"/>
</dbReference>
<evidence type="ECO:0000256" key="1">
    <source>
        <dbReference type="ARBA" id="ARBA00004477"/>
    </source>
</evidence>
<proteinExistence type="predicted"/>
<evidence type="ECO:0000256" key="2">
    <source>
        <dbReference type="ARBA" id="ARBA00022448"/>
    </source>
</evidence>
<dbReference type="InterPro" id="IPR036869">
    <property type="entry name" value="J_dom_sf"/>
</dbReference>
<dbReference type="SUPFAM" id="SSF46565">
    <property type="entry name" value="Chaperone J-domain"/>
    <property type="match status" value="1"/>
</dbReference>
<dbReference type="Gene3D" id="1.10.287.110">
    <property type="entry name" value="DnaJ domain"/>
    <property type="match status" value="1"/>
</dbReference>
<keyword evidence="8" id="KW-0143">Chaperone</keyword>
<dbReference type="SMART" id="SM00271">
    <property type="entry name" value="DnaJ"/>
    <property type="match status" value="1"/>
</dbReference>
<organism evidence="12 13">
    <name type="scientific">Grifola frondosa</name>
    <name type="common">Maitake</name>
    <name type="synonym">Polyporus frondosus</name>
    <dbReference type="NCBI Taxonomy" id="5627"/>
    <lineage>
        <taxon>Eukaryota</taxon>
        <taxon>Fungi</taxon>
        <taxon>Dikarya</taxon>
        <taxon>Basidiomycota</taxon>
        <taxon>Agaricomycotina</taxon>
        <taxon>Agaricomycetes</taxon>
        <taxon>Polyporales</taxon>
        <taxon>Grifolaceae</taxon>
        <taxon>Grifola</taxon>
    </lineage>
</organism>
<dbReference type="STRING" id="5627.A0A1C7LUX8"/>
<name>A0A1C7LUX8_GRIFR</name>
<dbReference type="SUPFAM" id="SSF81296">
    <property type="entry name" value="E set domains"/>
    <property type="match status" value="1"/>
</dbReference>
<keyword evidence="13" id="KW-1185">Reference proteome</keyword>
<protein>
    <submittedName>
        <fullName evidence="12">Translocation protein sec63</fullName>
    </submittedName>
</protein>
<dbReference type="InterPro" id="IPR004179">
    <property type="entry name" value="Sec63-dom"/>
</dbReference>
<dbReference type="SUPFAM" id="SSF158702">
    <property type="entry name" value="Sec63 N-terminal domain-like"/>
    <property type="match status" value="1"/>
</dbReference>
<dbReference type="SMART" id="SM00973">
    <property type="entry name" value="Sec63"/>
    <property type="match status" value="1"/>
</dbReference>
<dbReference type="InterPro" id="IPR014756">
    <property type="entry name" value="Ig_E-set"/>
</dbReference>
<gene>
    <name evidence="12" type="primary">sec63</name>
    <name evidence="12" type="ORF">A0H81_13407</name>
</gene>
<dbReference type="InterPro" id="IPR001623">
    <property type="entry name" value="DnaJ_domain"/>
</dbReference>
<feature type="transmembrane region" description="Helical" evidence="10">
    <location>
        <begin position="73"/>
        <end position="91"/>
    </location>
</feature>
<dbReference type="Gene3D" id="1.10.3380.10">
    <property type="entry name" value="Sec63 N-terminal domain-like domain"/>
    <property type="match status" value="1"/>
</dbReference>
<dbReference type="InterPro" id="IPR035892">
    <property type="entry name" value="C2_domain_sf"/>
</dbReference>
<comment type="caution">
    <text evidence="12">The sequence shown here is derived from an EMBL/GenBank/DDBJ whole genome shotgun (WGS) entry which is preliminary data.</text>
</comment>
<keyword evidence="7 10" id="KW-0472">Membrane</keyword>
<evidence type="ECO:0000256" key="9">
    <source>
        <dbReference type="SAM" id="MobiDB-lite"/>
    </source>
</evidence>
<evidence type="ECO:0000256" key="8">
    <source>
        <dbReference type="ARBA" id="ARBA00023186"/>
    </source>
</evidence>
<accession>A0A1C7LUX8</accession>
<comment type="subcellular location">
    <subcellularLocation>
        <location evidence="1">Endoplasmic reticulum membrane</location>
        <topology evidence="1">Multi-pass membrane protein</topology>
    </subcellularLocation>
</comment>
<reference evidence="12 13" key="1">
    <citation type="submission" date="2016-03" db="EMBL/GenBank/DDBJ databases">
        <title>Whole genome sequencing of Grifola frondosa 9006-11.</title>
        <authorList>
            <person name="Min B."/>
            <person name="Park H."/>
            <person name="Kim J.-G."/>
            <person name="Cho H."/>
            <person name="Oh Y.-L."/>
            <person name="Kong W.-S."/>
            <person name="Choi I.-G."/>
        </authorList>
    </citation>
    <scope>NUCLEOTIDE SEQUENCE [LARGE SCALE GENOMIC DNA]</scope>
    <source>
        <strain evidence="12 13">9006-11</strain>
    </source>
</reference>
<dbReference type="PANTHER" id="PTHR24075">
    <property type="entry name" value="SEC63 DOMAIN-CONTAINING"/>
    <property type="match status" value="1"/>
</dbReference>
<dbReference type="EMBL" id="LUGG01000029">
    <property type="protein sequence ID" value="OBZ66644.1"/>
    <property type="molecule type" value="Genomic_DNA"/>
</dbReference>
<dbReference type="GO" id="GO:0008320">
    <property type="term" value="F:protein transmembrane transporter activity"/>
    <property type="evidence" value="ECO:0007669"/>
    <property type="project" value="TreeGrafter"/>
</dbReference>
<evidence type="ECO:0000313" key="12">
    <source>
        <dbReference type="EMBL" id="OBZ66644.1"/>
    </source>
</evidence>
<feature type="compositionally biased region" description="Basic and acidic residues" evidence="9">
    <location>
        <begin position="407"/>
        <end position="422"/>
    </location>
</feature>
<dbReference type="GO" id="GO:0031207">
    <property type="term" value="C:Sec62/Sec63 complex"/>
    <property type="evidence" value="ECO:0007669"/>
    <property type="project" value="TreeGrafter"/>
</dbReference>
<keyword evidence="5" id="KW-0653">Protein transport</keyword>
<feature type="compositionally biased region" description="Acidic residues" evidence="9">
    <location>
        <begin position="571"/>
        <end position="585"/>
    </location>
</feature>
<evidence type="ECO:0000259" key="11">
    <source>
        <dbReference type="PROSITE" id="PS50076"/>
    </source>
</evidence>
<evidence type="ECO:0000313" key="13">
    <source>
        <dbReference type="Proteomes" id="UP000092993"/>
    </source>
</evidence>
<feature type="compositionally biased region" description="Acidic residues" evidence="9">
    <location>
        <begin position="539"/>
        <end position="552"/>
    </location>
</feature>
<dbReference type="GO" id="GO:0006620">
    <property type="term" value="P:post-translational protein targeting to endoplasmic reticulum membrane"/>
    <property type="evidence" value="ECO:0007669"/>
    <property type="project" value="TreeGrafter"/>
</dbReference>
<feature type="region of interest" description="Disordered" evidence="9">
    <location>
        <begin position="400"/>
        <end position="422"/>
    </location>
</feature>
<feature type="transmembrane region" description="Helical" evidence="10">
    <location>
        <begin position="174"/>
        <end position="197"/>
    </location>
</feature>
<feature type="transmembrane region" description="Helical" evidence="10">
    <location>
        <begin position="12"/>
        <end position="30"/>
    </location>
</feature>
<evidence type="ECO:0000256" key="4">
    <source>
        <dbReference type="ARBA" id="ARBA00022824"/>
    </source>
</evidence>
<dbReference type="Proteomes" id="UP000092993">
    <property type="component" value="Unassembled WGS sequence"/>
</dbReference>
<keyword evidence="3 10" id="KW-0812">Transmembrane</keyword>
<keyword evidence="6 10" id="KW-1133">Transmembrane helix</keyword>
<keyword evidence="4" id="KW-0256">Endoplasmic reticulum</keyword>
<sequence>MANYNYDEAGNMAAYFLLTFLAIFLVPLSLSSVSLHTPPTLSGCQCEPCVLQRENIRKRERGSLLTPKLRRRTLILLVGWSLVAFLLYKIANTEIENKVYDPFEILGISSGTSIKEIKSHYKKLSRVYHPDKVKLAINQTMEAVEAKFVEITKAYKSFNGYCVPKWIVESGNNIWVLGAYGLIFGGALPALVGRWWFGNRQKTKDGVNALSAAAFFKGLTEESSMDEVVGSLGKTFEWEHPTKKSKEEHELVDLEKQIKEKLDLKWSELTKLAEALPGKHENRRRAFILLYAHLLRISLQSVSLREEQTDLLLQTPTLLNAMLNAYLAQALIPGQEQLKFAQLPGIVPDEAAVLAARDEAFKDVIESLEEKGDDRAQNVKKAVKRWGKAEIVDASFRLRLSPPSTHKPAEEGKEKRDVRADERDNEFLLAKKEAEDLPKGDLGNGYAHAPYWPANRKPSWWIVLADVKSNRIVVPPMKITDIPITDDYRSYKMQFQAPAGPGLFTWKIFIVSDTFVGEEASQDVMLKIDDASVLTNDDQGTEDDISDPEEDSLAGQMALMRGGSVKKRLDEESDEESSTDDDEDGKGDSGSSSDSD</sequence>
<dbReference type="Gene3D" id="2.60.40.150">
    <property type="entry name" value="C2 domain"/>
    <property type="match status" value="1"/>
</dbReference>
<evidence type="ECO:0000256" key="5">
    <source>
        <dbReference type="ARBA" id="ARBA00022927"/>
    </source>
</evidence>
<feature type="region of interest" description="Disordered" evidence="9">
    <location>
        <begin position="535"/>
        <end position="596"/>
    </location>
</feature>
<dbReference type="GO" id="GO:0006614">
    <property type="term" value="P:SRP-dependent cotranslational protein targeting to membrane"/>
    <property type="evidence" value="ECO:0007669"/>
    <property type="project" value="TreeGrafter"/>
</dbReference>
<dbReference type="OrthoDB" id="1734229at2759"/>
<evidence type="ECO:0000256" key="6">
    <source>
        <dbReference type="ARBA" id="ARBA00022989"/>
    </source>
</evidence>
<dbReference type="CDD" id="cd06257">
    <property type="entry name" value="DnaJ"/>
    <property type="match status" value="1"/>
</dbReference>